<accession>A0A9P6APB6</accession>
<name>A0A9P6APB6_9AGAM</name>
<dbReference type="EMBL" id="MU129042">
    <property type="protein sequence ID" value="KAF9509129.1"/>
    <property type="molecule type" value="Genomic_DNA"/>
</dbReference>
<proteinExistence type="predicted"/>
<keyword evidence="2" id="KW-1185">Reference proteome</keyword>
<dbReference type="AlphaFoldDB" id="A0A9P6APB6"/>
<feature type="non-terminal residue" evidence="1">
    <location>
        <position position="115"/>
    </location>
</feature>
<evidence type="ECO:0000313" key="1">
    <source>
        <dbReference type="EMBL" id="KAF9509129.1"/>
    </source>
</evidence>
<reference evidence="1" key="1">
    <citation type="journal article" date="2020" name="Nat. Commun.">
        <title>Large-scale genome sequencing of mycorrhizal fungi provides insights into the early evolution of symbiotic traits.</title>
        <authorList>
            <person name="Miyauchi S."/>
            <person name="Kiss E."/>
            <person name="Kuo A."/>
            <person name="Drula E."/>
            <person name="Kohler A."/>
            <person name="Sanchez-Garcia M."/>
            <person name="Morin E."/>
            <person name="Andreopoulos B."/>
            <person name="Barry K.W."/>
            <person name="Bonito G."/>
            <person name="Buee M."/>
            <person name="Carver A."/>
            <person name="Chen C."/>
            <person name="Cichocki N."/>
            <person name="Clum A."/>
            <person name="Culley D."/>
            <person name="Crous P.W."/>
            <person name="Fauchery L."/>
            <person name="Girlanda M."/>
            <person name="Hayes R.D."/>
            <person name="Keri Z."/>
            <person name="LaButti K."/>
            <person name="Lipzen A."/>
            <person name="Lombard V."/>
            <person name="Magnuson J."/>
            <person name="Maillard F."/>
            <person name="Murat C."/>
            <person name="Nolan M."/>
            <person name="Ohm R.A."/>
            <person name="Pangilinan J."/>
            <person name="Pereira M.F."/>
            <person name="Perotto S."/>
            <person name="Peter M."/>
            <person name="Pfister S."/>
            <person name="Riley R."/>
            <person name="Sitrit Y."/>
            <person name="Stielow J.B."/>
            <person name="Szollosi G."/>
            <person name="Zifcakova L."/>
            <person name="Stursova M."/>
            <person name="Spatafora J.W."/>
            <person name="Tedersoo L."/>
            <person name="Vaario L.M."/>
            <person name="Yamada A."/>
            <person name="Yan M."/>
            <person name="Wang P."/>
            <person name="Xu J."/>
            <person name="Bruns T."/>
            <person name="Baldrian P."/>
            <person name="Vilgalys R."/>
            <person name="Dunand C."/>
            <person name="Henrissat B."/>
            <person name="Grigoriev I.V."/>
            <person name="Hibbett D."/>
            <person name="Nagy L.G."/>
            <person name="Martin F.M."/>
        </authorList>
    </citation>
    <scope>NUCLEOTIDE SEQUENCE</scope>
    <source>
        <strain evidence="1">UP504</strain>
    </source>
</reference>
<feature type="non-terminal residue" evidence="1">
    <location>
        <position position="1"/>
    </location>
</feature>
<comment type="caution">
    <text evidence="1">The sequence shown here is derived from an EMBL/GenBank/DDBJ whole genome shotgun (WGS) entry which is preliminary data.</text>
</comment>
<dbReference type="OrthoDB" id="3067228at2759"/>
<organism evidence="1 2">
    <name type="scientific">Hydnum rufescens UP504</name>
    <dbReference type="NCBI Taxonomy" id="1448309"/>
    <lineage>
        <taxon>Eukaryota</taxon>
        <taxon>Fungi</taxon>
        <taxon>Dikarya</taxon>
        <taxon>Basidiomycota</taxon>
        <taxon>Agaricomycotina</taxon>
        <taxon>Agaricomycetes</taxon>
        <taxon>Cantharellales</taxon>
        <taxon>Hydnaceae</taxon>
        <taxon>Hydnum</taxon>
    </lineage>
</organism>
<gene>
    <name evidence="1" type="ORF">BS47DRAFT_1261051</name>
</gene>
<sequence length="115" mass="12566">KWNTTVLPSLLHPYMAFHVQTNSGRNVMRTPTEVAACTCGTHSVQLEVTCVHLKCASFGCKCRPVPEQLVGRGLFPCAPVLPKLAIDLDMLEFATGLFVNSSPNEMAWAATLTEF</sequence>
<dbReference type="Proteomes" id="UP000886523">
    <property type="component" value="Unassembled WGS sequence"/>
</dbReference>
<protein>
    <submittedName>
        <fullName evidence="1">Uncharacterized protein</fullName>
    </submittedName>
</protein>
<evidence type="ECO:0000313" key="2">
    <source>
        <dbReference type="Proteomes" id="UP000886523"/>
    </source>
</evidence>